<comment type="caution">
    <text evidence="1">The sequence shown here is derived from an EMBL/GenBank/DDBJ whole genome shotgun (WGS) entry which is preliminary data.</text>
</comment>
<proteinExistence type="predicted"/>
<evidence type="ECO:0000313" key="2">
    <source>
        <dbReference type="Proteomes" id="UP001060085"/>
    </source>
</evidence>
<protein>
    <submittedName>
        <fullName evidence="1">Uncharacterized protein</fullName>
    </submittedName>
</protein>
<gene>
    <name evidence="1" type="ORF">M9H77_21499</name>
</gene>
<organism evidence="1 2">
    <name type="scientific">Catharanthus roseus</name>
    <name type="common">Madagascar periwinkle</name>
    <name type="synonym">Vinca rosea</name>
    <dbReference type="NCBI Taxonomy" id="4058"/>
    <lineage>
        <taxon>Eukaryota</taxon>
        <taxon>Viridiplantae</taxon>
        <taxon>Streptophyta</taxon>
        <taxon>Embryophyta</taxon>
        <taxon>Tracheophyta</taxon>
        <taxon>Spermatophyta</taxon>
        <taxon>Magnoliopsida</taxon>
        <taxon>eudicotyledons</taxon>
        <taxon>Gunneridae</taxon>
        <taxon>Pentapetalae</taxon>
        <taxon>asterids</taxon>
        <taxon>lamiids</taxon>
        <taxon>Gentianales</taxon>
        <taxon>Apocynaceae</taxon>
        <taxon>Rauvolfioideae</taxon>
        <taxon>Vinceae</taxon>
        <taxon>Catharanthinae</taxon>
        <taxon>Catharanthus</taxon>
    </lineage>
</organism>
<sequence>MEVTNVMEYEGIAKQKLPKMVYDYYASGAEDQWTLAENRNAFSRILFRPRILIDVSKIDMTTTVLGFKISMPIMIAPTAMQKMAHPEALLACLQSDDMESTFAGEYATARAASAAGTIMTLSSWATSSVEEVASTGPGIRFFQLYVYRDRNVVAQLVRRAERAGFKAIALTVDTPRLGRREADIKNRFTLPPFLTLKNFEGLDLGKMDKADDSGLASYVAGQIDRTLSWKDVQWLQTITKMPILVKGVLTAEDTRLAIQAGAAGIIVSNHGARQLDYVPATILALEEVVKAAQGRVPVFLDGGVRRGTDVFKALALGASGIFIGRPVVFSLAAEGEAGVRKVLQMLREEFELTMALSGCTSLKEITRNHIVTDWDAPRALPAPRLKADVVQKSSVLSAVTELPKQILCDVRLGKDESKIGRRGRAAVVVLGDIGRSPRMQYHALSLARQKGSMVDIDSLLLTGLFNSSSQEASLDVDIVAYGGSDPHSAVLQHPNIHLYKMKQWPSIPQSFPNILRPFMLALKPLVQFLMLLWYICYKIPAPDVYIVQNPPSVPTLVAVKWASWLRRSAFIVDWHNFGYTLLALSLGRTSGFVALYHWIEKHYGKMANGSLCVTKAMQHELDQNWNIKATVLYDQPPEFFRPATLEEKHKLFCRISKSLIQPYGIRDCISYGLADNDPHATLFTTQVGTDVSLKENRPAVIVSSTSWTPDEDFGILLEAALMYDRRVAALLNENDTYDEEILWNEISQGTGYLYPSLLFIITGKGPEKEKYEQKIRKLKLKRVAFRTMWLAAEDYPVLLGSADLGVCLHTSSSGLDLPMKVVDMFGCGLPVCAVSYSCIEELVEVNRTGLLFSSSSELADQLMMLFKGFPNECDVLTSLRNGVLERGCSRRWGTGWEENAKPLISEELGVTEFFTPILFIRIEPDFAPSIITTLKFKNLRWSSLPKMHGWLLGLLLLGFPSARVLVWTVDMCLTSGWVGLGPQPRPRPLWCAYVV</sequence>
<name>A0ACC0ARU0_CATRO</name>
<reference evidence="2" key="1">
    <citation type="journal article" date="2023" name="Nat. Plants">
        <title>Single-cell RNA sequencing provides a high-resolution roadmap for understanding the multicellular compartmentation of specialized metabolism.</title>
        <authorList>
            <person name="Sun S."/>
            <person name="Shen X."/>
            <person name="Li Y."/>
            <person name="Li Y."/>
            <person name="Wang S."/>
            <person name="Li R."/>
            <person name="Zhang H."/>
            <person name="Shen G."/>
            <person name="Guo B."/>
            <person name="Wei J."/>
            <person name="Xu J."/>
            <person name="St-Pierre B."/>
            <person name="Chen S."/>
            <person name="Sun C."/>
        </authorList>
    </citation>
    <scope>NUCLEOTIDE SEQUENCE [LARGE SCALE GENOMIC DNA]</scope>
</reference>
<accession>A0ACC0ARU0</accession>
<dbReference type="Proteomes" id="UP001060085">
    <property type="component" value="Linkage Group LG05"/>
</dbReference>
<evidence type="ECO:0000313" key="1">
    <source>
        <dbReference type="EMBL" id="KAI5662176.1"/>
    </source>
</evidence>
<keyword evidence="2" id="KW-1185">Reference proteome</keyword>
<dbReference type="EMBL" id="CM044705">
    <property type="protein sequence ID" value="KAI5662176.1"/>
    <property type="molecule type" value="Genomic_DNA"/>
</dbReference>